<sequence length="666" mass="74548">MRCILLRYETPGSGGIAGRQDRRPAPNTYIQYERNLPISQREALCLSVAMSLATQLMAGLTGHLSMVKIAGKLEPSASGMSVPAGVASRSPPDDQNNKLEDLDGDVETPVTNNRADDHIDRQTVAGASGERVANLTGLVFKTSRTPCAQGGFSSVYKGVYRKIEGNGYHDVAIKCTSFPDTWEADGTMMRIRKRISKELATWSRLRHSNIIELLGYIYIEEEVHESFVMDWCPGTLSNRLGSSRISQLGLAMMLLQFACGLTYMHELDVVHSDLKPENVLIGPTGEIKISDFGLSRIMKNMTSTNSSFIDGTMWYNSPELFNYDLNKGPVTTLSSDVWAFGIVAHQILQHGVHPMPHSHLANSIIGLCMAKSEGHPPYPTERGSQSNEVIVHLIDTITACWGVDPANRPKMQQSLTVLHESFLTQDIEARRWNWLFDSTSEHDRGASVIGGASIEDLLRDSSYEYQRGRYNESRRLRAKAALAELFRGHIFECARIQQQLADICARQFDRQAMVLHYDSAVRKYESLGPACSDDVADCKRARDQHLNNRSPEAYKWPSLMDTPDMLRQLADKGEVALSNNDFFVATKHFEELVDVARREGRMDIVAQAYDGLARTCQREALRRLVQAKEHYTTALDCAKQGGAIVNQRIMEWNLKRLGTWSSELEL</sequence>
<dbReference type="PROSITE" id="PS50011">
    <property type="entry name" value="PROTEIN_KINASE_DOM"/>
    <property type="match status" value="1"/>
</dbReference>
<keyword evidence="3" id="KW-0418">Kinase</keyword>
<feature type="region of interest" description="Disordered" evidence="1">
    <location>
        <begin position="80"/>
        <end position="113"/>
    </location>
</feature>
<dbReference type="STRING" id="1108050.A0A0B7FXG5"/>
<dbReference type="Pfam" id="PF07714">
    <property type="entry name" value="PK_Tyr_Ser-Thr"/>
    <property type="match status" value="1"/>
</dbReference>
<dbReference type="PROSITE" id="PS00108">
    <property type="entry name" value="PROTEIN_KINASE_ST"/>
    <property type="match status" value="1"/>
</dbReference>
<dbReference type="SMART" id="SM00220">
    <property type="entry name" value="S_TKc"/>
    <property type="match status" value="1"/>
</dbReference>
<dbReference type="SUPFAM" id="SSF56112">
    <property type="entry name" value="Protein kinase-like (PK-like)"/>
    <property type="match status" value="1"/>
</dbReference>
<gene>
    <name evidence="3" type="ORF">RSOLAG1IB_04962</name>
</gene>
<evidence type="ECO:0000256" key="1">
    <source>
        <dbReference type="SAM" id="MobiDB-lite"/>
    </source>
</evidence>
<dbReference type="InterPro" id="IPR000719">
    <property type="entry name" value="Prot_kinase_dom"/>
</dbReference>
<dbReference type="InterPro" id="IPR008271">
    <property type="entry name" value="Ser/Thr_kinase_AS"/>
</dbReference>
<dbReference type="PANTHER" id="PTHR44329">
    <property type="entry name" value="SERINE/THREONINE-PROTEIN KINASE TNNI3K-RELATED"/>
    <property type="match status" value="1"/>
</dbReference>
<dbReference type="InterPro" id="IPR011990">
    <property type="entry name" value="TPR-like_helical_dom_sf"/>
</dbReference>
<protein>
    <submittedName>
        <fullName evidence="3">Abelson tyrosine-protein kinase 2</fullName>
    </submittedName>
</protein>
<dbReference type="Gene3D" id="1.10.510.10">
    <property type="entry name" value="Transferase(Phosphotransferase) domain 1"/>
    <property type="match status" value="1"/>
</dbReference>
<evidence type="ECO:0000259" key="2">
    <source>
        <dbReference type="PROSITE" id="PS50011"/>
    </source>
</evidence>
<accession>A0A0B7FXG5</accession>
<proteinExistence type="predicted"/>
<dbReference type="GO" id="GO:0004674">
    <property type="term" value="F:protein serine/threonine kinase activity"/>
    <property type="evidence" value="ECO:0007669"/>
    <property type="project" value="TreeGrafter"/>
</dbReference>
<dbReference type="AlphaFoldDB" id="A0A0B7FXG5"/>
<keyword evidence="3" id="KW-0808">Transferase</keyword>
<keyword evidence="4" id="KW-1185">Reference proteome</keyword>
<name>A0A0B7FXG5_THACB</name>
<dbReference type="OrthoDB" id="346907at2759"/>
<reference evidence="3 4" key="1">
    <citation type="submission" date="2014-11" db="EMBL/GenBank/DDBJ databases">
        <authorList>
            <person name="Wibberg Daniel"/>
        </authorList>
    </citation>
    <scope>NUCLEOTIDE SEQUENCE [LARGE SCALE GENOMIC DNA]</scope>
    <source>
        <strain evidence="3">Rhizoctonia solani AG1-IB 7/3/14</strain>
    </source>
</reference>
<dbReference type="EMBL" id="LN679106">
    <property type="protein sequence ID" value="CEL62606.1"/>
    <property type="molecule type" value="Genomic_DNA"/>
</dbReference>
<organism evidence="3 4">
    <name type="scientific">Thanatephorus cucumeris (strain AG1-IB / isolate 7/3/14)</name>
    <name type="common">Lettuce bottom rot fungus</name>
    <name type="synonym">Rhizoctonia solani</name>
    <dbReference type="NCBI Taxonomy" id="1108050"/>
    <lineage>
        <taxon>Eukaryota</taxon>
        <taxon>Fungi</taxon>
        <taxon>Dikarya</taxon>
        <taxon>Basidiomycota</taxon>
        <taxon>Agaricomycotina</taxon>
        <taxon>Agaricomycetes</taxon>
        <taxon>Cantharellales</taxon>
        <taxon>Ceratobasidiaceae</taxon>
        <taxon>Rhizoctonia</taxon>
        <taxon>Rhizoctonia solani AG-1</taxon>
    </lineage>
</organism>
<dbReference type="InterPro" id="IPR001245">
    <property type="entry name" value="Ser-Thr/Tyr_kinase_cat_dom"/>
</dbReference>
<feature type="domain" description="Protein kinase" evidence="2">
    <location>
        <begin position="141"/>
        <end position="422"/>
    </location>
</feature>
<evidence type="ECO:0000313" key="4">
    <source>
        <dbReference type="Proteomes" id="UP000059188"/>
    </source>
</evidence>
<evidence type="ECO:0000313" key="3">
    <source>
        <dbReference type="EMBL" id="CEL62606.1"/>
    </source>
</evidence>
<dbReference type="InterPro" id="IPR011009">
    <property type="entry name" value="Kinase-like_dom_sf"/>
</dbReference>
<feature type="compositionally biased region" description="Basic and acidic residues" evidence="1">
    <location>
        <begin position="91"/>
        <end position="101"/>
    </location>
</feature>
<dbReference type="Gene3D" id="1.25.40.10">
    <property type="entry name" value="Tetratricopeptide repeat domain"/>
    <property type="match status" value="1"/>
</dbReference>
<dbReference type="GO" id="GO:0005524">
    <property type="term" value="F:ATP binding"/>
    <property type="evidence" value="ECO:0007669"/>
    <property type="project" value="InterPro"/>
</dbReference>
<dbReference type="InterPro" id="IPR051681">
    <property type="entry name" value="Ser/Thr_Kinases-Pseudokinases"/>
</dbReference>
<dbReference type="Proteomes" id="UP000059188">
    <property type="component" value="Unassembled WGS sequence"/>
</dbReference>